<evidence type="ECO:0000256" key="1">
    <source>
        <dbReference type="SAM" id="MobiDB-lite"/>
    </source>
</evidence>
<proteinExistence type="predicted"/>
<comment type="caution">
    <text evidence="2">The sequence shown here is derived from an EMBL/GenBank/DDBJ whole genome shotgun (WGS) entry which is preliminary data.</text>
</comment>
<dbReference type="InterPro" id="IPR039326">
    <property type="entry name" value="Patronus"/>
</dbReference>
<dbReference type="PANTHER" id="PTHR35125">
    <property type="entry name" value="NEURON NAVIGATOR 1-LIKE-RELATED"/>
    <property type="match status" value="1"/>
</dbReference>
<organism evidence="2 3">
    <name type="scientific">Olea europaea subsp. europaea</name>
    <dbReference type="NCBI Taxonomy" id="158383"/>
    <lineage>
        <taxon>Eukaryota</taxon>
        <taxon>Viridiplantae</taxon>
        <taxon>Streptophyta</taxon>
        <taxon>Embryophyta</taxon>
        <taxon>Tracheophyta</taxon>
        <taxon>Spermatophyta</taxon>
        <taxon>Magnoliopsida</taxon>
        <taxon>eudicotyledons</taxon>
        <taxon>Gunneridae</taxon>
        <taxon>Pentapetalae</taxon>
        <taxon>asterids</taxon>
        <taxon>lamiids</taxon>
        <taxon>Lamiales</taxon>
        <taxon>Oleaceae</taxon>
        <taxon>Oleeae</taxon>
        <taxon>Olea</taxon>
    </lineage>
</organism>
<protein>
    <submittedName>
        <fullName evidence="2">Uncharacterized protein</fullName>
    </submittedName>
</protein>
<keyword evidence="3" id="KW-1185">Reference proteome</keyword>
<evidence type="ECO:0000313" key="2">
    <source>
        <dbReference type="EMBL" id="CAA2975525.1"/>
    </source>
</evidence>
<sequence>RKIYRNSVERQRKLAHIEDNSMVYLENVPVCIEEEGLLHNHHECIKIQSMAVDVDYFLKSVVGLDNDTPMWPSSPRASGSPSNPKLESPVKYLEMEEIPQMLFEDQVSSCWKINIPCHSSLSWGSPKSPELPFTD</sequence>
<dbReference type="AlphaFoldDB" id="A0A8S0RBK1"/>
<feature type="compositionally biased region" description="Polar residues" evidence="1">
    <location>
        <begin position="75"/>
        <end position="85"/>
    </location>
</feature>
<name>A0A8S0RBK1_OLEEU</name>
<dbReference type="PANTHER" id="PTHR35125:SF2">
    <property type="entry name" value="PROTEIN PATRONUS 2-LIKE"/>
    <property type="match status" value="1"/>
</dbReference>
<accession>A0A8S0RBK1</accession>
<reference evidence="2 3" key="1">
    <citation type="submission" date="2019-12" db="EMBL/GenBank/DDBJ databases">
        <authorList>
            <person name="Alioto T."/>
            <person name="Alioto T."/>
            <person name="Gomez Garrido J."/>
        </authorList>
    </citation>
    <scope>NUCLEOTIDE SEQUENCE [LARGE SCALE GENOMIC DNA]</scope>
</reference>
<dbReference type="GO" id="GO:0007346">
    <property type="term" value="P:regulation of mitotic cell cycle"/>
    <property type="evidence" value="ECO:0007669"/>
    <property type="project" value="InterPro"/>
</dbReference>
<dbReference type="Proteomes" id="UP000594638">
    <property type="component" value="Unassembled WGS sequence"/>
</dbReference>
<gene>
    <name evidence="2" type="ORF">OLEA9_A029237</name>
</gene>
<dbReference type="Gramene" id="OE9A029237T3">
    <property type="protein sequence ID" value="OE9A029237C3"/>
    <property type="gene ID" value="OE9A029237"/>
</dbReference>
<dbReference type="EMBL" id="CACTIH010002274">
    <property type="protein sequence ID" value="CAA2975525.1"/>
    <property type="molecule type" value="Genomic_DNA"/>
</dbReference>
<evidence type="ECO:0000313" key="3">
    <source>
        <dbReference type="Proteomes" id="UP000594638"/>
    </source>
</evidence>
<feature type="non-terminal residue" evidence="2">
    <location>
        <position position="135"/>
    </location>
</feature>
<dbReference type="OrthoDB" id="1902316at2759"/>
<feature type="region of interest" description="Disordered" evidence="1">
    <location>
        <begin position="69"/>
        <end position="88"/>
    </location>
</feature>